<reference evidence="2" key="1">
    <citation type="submission" date="2020-12" db="EMBL/GenBank/DDBJ databases">
        <title>Bacterial taxonomy.</title>
        <authorList>
            <person name="Pan X."/>
        </authorList>
    </citation>
    <scope>NUCLEOTIDE SEQUENCE</scope>
    <source>
        <strain evidence="2">KCTC 52957</strain>
    </source>
</reference>
<keyword evidence="3" id="KW-1185">Reference proteome</keyword>
<dbReference type="PANTHER" id="PTHR36174:SF1">
    <property type="entry name" value="LIPID II:GLYCINE GLYCYLTRANSFERASE"/>
    <property type="match status" value="1"/>
</dbReference>
<evidence type="ECO:0000313" key="3">
    <source>
        <dbReference type="Proteomes" id="UP000642488"/>
    </source>
</evidence>
<dbReference type="SUPFAM" id="SSF55729">
    <property type="entry name" value="Acyl-CoA N-acyltransferases (Nat)"/>
    <property type="match status" value="1"/>
</dbReference>
<evidence type="ECO:0000259" key="1">
    <source>
        <dbReference type="Pfam" id="PF13480"/>
    </source>
</evidence>
<dbReference type="InterPro" id="IPR016181">
    <property type="entry name" value="Acyl_CoA_acyltransferase"/>
</dbReference>
<feature type="domain" description="BioF2-like acetyltransferase" evidence="1">
    <location>
        <begin position="129"/>
        <end position="248"/>
    </location>
</feature>
<dbReference type="InterPro" id="IPR038740">
    <property type="entry name" value="BioF2-like_GNAT_dom"/>
</dbReference>
<dbReference type="RefSeq" id="WP_198916207.1">
    <property type="nucleotide sequence ID" value="NZ_JAEKPD010000008.1"/>
</dbReference>
<name>A0A934IEN2_9RHOB</name>
<dbReference type="EMBL" id="JAEKPD010000008">
    <property type="protein sequence ID" value="MBJ3763042.1"/>
    <property type="molecule type" value="Genomic_DNA"/>
</dbReference>
<dbReference type="Pfam" id="PF13480">
    <property type="entry name" value="Acetyltransf_6"/>
    <property type="match status" value="1"/>
</dbReference>
<comment type="caution">
    <text evidence="2">The sequence shown here is derived from an EMBL/GenBank/DDBJ whole genome shotgun (WGS) entry which is preliminary data.</text>
</comment>
<gene>
    <name evidence="2" type="ORF">ILP92_09830</name>
</gene>
<accession>A0A934IEN2</accession>
<dbReference type="AlphaFoldDB" id="A0A934IEN2"/>
<dbReference type="InterPro" id="IPR050644">
    <property type="entry name" value="PG_Glycine_Bridge_Synth"/>
</dbReference>
<protein>
    <submittedName>
        <fullName evidence="2">GNAT family N-acetyltransferase</fullName>
    </submittedName>
</protein>
<dbReference type="Proteomes" id="UP000642488">
    <property type="component" value="Unassembled WGS sequence"/>
</dbReference>
<dbReference type="Gene3D" id="3.40.630.30">
    <property type="match status" value="1"/>
</dbReference>
<evidence type="ECO:0000313" key="2">
    <source>
        <dbReference type="EMBL" id="MBJ3763042.1"/>
    </source>
</evidence>
<organism evidence="2 3">
    <name type="scientific">Palleronia pontilimi</name>
    <dbReference type="NCBI Taxonomy" id="1964209"/>
    <lineage>
        <taxon>Bacteria</taxon>
        <taxon>Pseudomonadati</taxon>
        <taxon>Pseudomonadota</taxon>
        <taxon>Alphaproteobacteria</taxon>
        <taxon>Rhodobacterales</taxon>
        <taxon>Roseobacteraceae</taxon>
        <taxon>Palleronia</taxon>
    </lineage>
</organism>
<sequence length="314" mass="34709">MYWRLNDLDRDAWEAAARDAPFEQSWLYGAVAESFGARLARWRLVSGGQTVALAQGIERGIGPFRVLWFPRGVHGVATAEMTDLRRALPGHPFVLSPEAGRIVRQVADRAELVLTSGLRAGLGKKWRNRLSAAERAGLQVCRMRGLSDWLMDCELRQRRSRGYRALPALWVKRVAALDPDCVETLIAWKDGVRVAGVTCLRHGRQMRYELGHTTETGRKLSAHNLLLWRAMRDAEERGDARMDLGIVDATRLPGLTRFKLGTGARQVAAPPMRLLTPWAQASDGSQSTMDGKATSVAMVTASATKNGITPLKTS</sequence>
<proteinExistence type="predicted"/>
<dbReference type="PANTHER" id="PTHR36174">
    <property type="entry name" value="LIPID II:GLYCINE GLYCYLTRANSFERASE"/>
    <property type="match status" value="1"/>
</dbReference>